<gene>
    <name evidence="1" type="ORF">QTP70_009750</name>
</gene>
<organism evidence="1 2">
    <name type="scientific">Hemibagrus guttatus</name>
    <dbReference type="NCBI Taxonomy" id="175788"/>
    <lineage>
        <taxon>Eukaryota</taxon>
        <taxon>Metazoa</taxon>
        <taxon>Chordata</taxon>
        <taxon>Craniata</taxon>
        <taxon>Vertebrata</taxon>
        <taxon>Euteleostomi</taxon>
        <taxon>Actinopterygii</taxon>
        <taxon>Neopterygii</taxon>
        <taxon>Teleostei</taxon>
        <taxon>Ostariophysi</taxon>
        <taxon>Siluriformes</taxon>
        <taxon>Bagridae</taxon>
        <taxon>Hemibagrus</taxon>
    </lineage>
</organism>
<dbReference type="AlphaFoldDB" id="A0AAE0Q3T9"/>
<evidence type="ECO:0000313" key="2">
    <source>
        <dbReference type="Proteomes" id="UP001274896"/>
    </source>
</evidence>
<sequence>MDRESEDKMAFYKAKNGPAPSYVKVHITSRTAPCSDLLALLALSHHLTGFKSDHEVLNASVLFTRWKVIQNAEDFVDEVFGVNDCDGGKRDPKDLLSCCIVSGAQANHISVISKLDNAGRVESGHIVIHVGSSAEGEGSLQGILHLLNENIHASIHFLYLPILLLGHREPGAYPRRLPAQGRPDALDTWLKRGVELPTDHHLVVSWIHLRRRMPDRLGRPKRIVRVCWECLAEPSVRGSLTPTHQSFNQIPREVGDIESEWTMLPFSIVDAAIRNCGRKVSGACRGGNP</sequence>
<accession>A0AAE0Q3T9</accession>
<dbReference type="Proteomes" id="UP001274896">
    <property type="component" value="Unassembled WGS sequence"/>
</dbReference>
<keyword evidence="2" id="KW-1185">Reference proteome</keyword>
<dbReference type="EMBL" id="JAUCMX010000022">
    <property type="protein sequence ID" value="KAK3513201.1"/>
    <property type="molecule type" value="Genomic_DNA"/>
</dbReference>
<proteinExistence type="predicted"/>
<protein>
    <submittedName>
        <fullName evidence="1">Uncharacterized protein</fullName>
    </submittedName>
</protein>
<reference evidence="1" key="1">
    <citation type="submission" date="2023-06" db="EMBL/GenBank/DDBJ databases">
        <title>Male Hemibagrus guttatus genome.</title>
        <authorList>
            <person name="Bian C."/>
        </authorList>
    </citation>
    <scope>NUCLEOTIDE SEQUENCE</scope>
    <source>
        <strain evidence="1">Male_cb2023</strain>
        <tissue evidence="1">Muscle</tissue>
    </source>
</reference>
<evidence type="ECO:0000313" key="1">
    <source>
        <dbReference type="EMBL" id="KAK3513201.1"/>
    </source>
</evidence>
<name>A0AAE0Q3T9_9TELE</name>
<comment type="caution">
    <text evidence="1">The sequence shown here is derived from an EMBL/GenBank/DDBJ whole genome shotgun (WGS) entry which is preliminary data.</text>
</comment>